<dbReference type="PANTHER" id="PTHR33198">
    <property type="entry name" value="ANK_REP_REGION DOMAIN-CONTAINING PROTEIN-RELATED"/>
    <property type="match status" value="1"/>
</dbReference>
<evidence type="ECO:0000313" key="3">
    <source>
        <dbReference type="EnsemblMetazoa" id="CPIJ013915-PA"/>
    </source>
</evidence>
<dbReference type="EMBL" id="DS232324">
    <property type="protein sequence ID" value="EDS40034.1"/>
    <property type="molecule type" value="Genomic_DNA"/>
</dbReference>
<evidence type="ECO:0000256" key="1">
    <source>
        <dbReference type="SAM" id="MobiDB-lite"/>
    </source>
</evidence>
<dbReference type="KEGG" id="cqu:CpipJ_CPIJ013915"/>
<dbReference type="AlphaFoldDB" id="B0X3V7"/>
<dbReference type="HOGENOM" id="CLU_829642_0_0_1"/>
<sequence>MTGPPLDGAGQVPPVPSPVFSPASYNLPNFKYIHLPPSEVRNAWISWIRWFESIMAAAGVIDSLTKKMQLMAMGGAELQSAYYGLPNVEPVGPTVTPYEDAKEKLDQHFSPKHHDSFERFLFWSMHPAEDESIEKFCLRVQQKAEKCYFGKTDTESRHIAILDKIIQYSSEELRQKLLEKEKLTLDDAMKTINAHQSVRYQAEKMSSNVTNKAPTPTVVNRMYDGNRKDGENSGSQRGCRQCGYPSHRNGESCPAADRKCLRCNHVATDEICIRCQTIGSVNRFSKTGINKLQQELQQNGIVPIRAVTHFVSKNTPPIAKPKISLAIMLGKPMMN</sequence>
<dbReference type="OrthoDB" id="7762183at2759"/>
<dbReference type="EnsemblMetazoa" id="CPIJ013915-RA">
    <property type="protein sequence ID" value="CPIJ013915-PA"/>
    <property type="gene ID" value="CPIJ013915"/>
</dbReference>
<reference evidence="3" key="2">
    <citation type="submission" date="2020-05" db="UniProtKB">
        <authorList>
            <consortium name="EnsemblMetazoa"/>
        </authorList>
    </citation>
    <scope>IDENTIFICATION</scope>
    <source>
        <strain evidence="3">JHB</strain>
    </source>
</reference>
<accession>B0X3V7</accession>
<reference evidence="2" key="1">
    <citation type="submission" date="2007-03" db="EMBL/GenBank/DDBJ databases">
        <title>Annotation of Culex pipiens quinquefasciatus.</title>
        <authorList>
            <consortium name="The Broad Institute Genome Sequencing Platform"/>
            <person name="Atkinson P.W."/>
            <person name="Hemingway J."/>
            <person name="Christensen B.M."/>
            <person name="Higgs S."/>
            <person name="Kodira C."/>
            <person name="Hannick L."/>
            <person name="Megy K."/>
            <person name="O'Leary S."/>
            <person name="Pearson M."/>
            <person name="Haas B.J."/>
            <person name="Mauceli E."/>
            <person name="Wortman J.R."/>
            <person name="Lee N.H."/>
            <person name="Guigo R."/>
            <person name="Stanke M."/>
            <person name="Alvarado L."/>
            <person name="Amedeo P."/>
            <person name="Antoine C.H."/>
            <person name="Arensburger P."/>
            <person name="Bidwell S.L."/>
            <person name="Crawford M."/>
            <person name="Camaro F."/>
            <person name="Devon K."/>
            <person name="Engels R."/>
            <person name="Hammond M."/>
            <person name="Howarth C."/>
            <person name="Koehrsen M."/>
            <person name="Lawson D."/>
            <person name="Montgomery P."/>
            <person name="Nene V."/>
            <person name="Nusbaum C."/>
            <person name="Puiu D."/>
            <person name="Romero-Severson J."/>
            <person name="Severson D.W."/>
            <person name="Shumway M."/>
            <person name="Sisk P."/>
            <person name="Stolte C."/>
            <person name="Zeng Q."/>
            <person name="Eisenstadt E."/>
            <person name="Fraser-Liggett C."/>
            <person name="Strausberg R."/>
            <person name="Galagan J."/>
            <person name="Birren B."/>
            <person name="Collins F.H."/>
        </authorList>
    </citation>
    <scope>NUCLEOTIDE SEQUENCE [LARGE SCALE GENOMIC DNA]</scope>
    <source>
        <strain evidence="2">JHB</strain>
    </source>
</reference>
<protein>
    <submittedName>
        <fullName evidence="2">Cytochrome c oxidase subunit IV</fullName>
    </submittedName>
</protein>
<dbReference type="InParanoid" id="B0X3V7"/>
<feature type="region of interest" description="Disordered" evidence="1">
    <location>
        <begin position="203"/>
        <end position="238"/>
    </location>
</feature>
<proteinExistence type="predicted"/>
<dbReference type="STRING" id="7176.B0X3V7"/>
<dbReference type="eggNOG" id="ENOG502RTCT">
    <property type="taxonomic scope" value="Eukaryota"/>
</dbReference>
<dbReference type="VEuPathDB" id="VectorBase:CQUJHB003233"/>
<organism>
    <name type="scientific">Culex quinquefasciatus</name>
    <name type="common">Southern house mosquito</name>
    <name type="synonym">Culex pungens</name>
    <dbReference type="NCBI Taxonomy" id="7176"/>
    <lineage>
        <taxon>Eukaryota</taxon>
        <taxon>Metazoa</taxon>
        <taxon>Ecdysozoa</taxon>
        <taxon>Arthropoda</taxon>
        <taxon>Hexapoda</taxon>
        <taxon>Insecta</taxon>
        <taxon>Pterygota</taxon>
        <taxon>Neoptera</taxon>
        <taxon>Endopterygota</taxon>
        <taxon>Diptera</taxon>
        <taxon>Nematocera</taxon>
        <taxon>Culicoidea</taxon>
        <taxon>Culicidae</taxon>
        <taxon>Culicinae</taxon>
        <taxon>Culicini</taxon>
        <taxon>Culex</taxon>
        <taxon>Culex</taxon>
    </lineage>
</organism>
<dbReference type="Proteomes" id="UP000002320">
    <property type="component" value="Unassembled WGS sequence"/>
</dbReference>
<dbReference type="OMA" id="WFESIMA"/>
<dbReference type="PANTHER" id="PTHR33198:SF20">
    <property type="entry name" value="RETROTRANSPOSON GAG DOMAIN-CONTAINING PROTEIN"/>
    <property type="match status" value="1"/>
</dbReference>
<keyword evidence="4" id="KW-1185">Reference proteome</keyword>
<evidence type="ECO:0000313" key="4">
    <source>
        <dbReference type="Proteomes" id="UP000002320"/>
    </source>
</evidence>
<gene>
    <name evidence="3" type="primary">6047248</name>
    <name evidence="2" type="ORF">CpipJ_CPIJ013915</name>
</gene>
<feature type="compositionally biased region" description="Polar residues" evidence="1">
    <location>
        <begin position="203"/>
        <end position="218"/>
    </location>
</feature>
<name>B0X3V7_CULQU</name>
<evidence type="ECO:0000313" key="2">
    <source>
        <dbReference type="EMBL" id="EDS40034.1"/>
    </source>
</evidence>
<dbReference type="VEuPathDB" id="VectorBase:CPIJ013915"/>